<evidence type="ECO:0000313" key="2">
    <source>
        <dbReference type="Proteomes" id="UP000017469"/>
    </source>
</evidence>
<gene>
    <name evidence="1" type="ORF">Q783_01930</name>
</gene>
<dbReference type="PATRIC" id="fig|1266845.5.peg.354"/>
<evidence type="ECO:0000313" key="1">
    <source>
        <dbReference type="EMBL" id="AGY82766.1"/>
    </source>
</evidence>
<dbReference type="Proteomes" id="UP000017469">
    <property type="component" value="Chromosome"/>
</dbReference>
<organism evidence="1 2">
    <name type="scientific">Carnobacterium inhibens subsp. gilichinskyi</name>
    <dbReference type="NCBI Taxonomy" id="1266845"/>
    <lineage>
        <taxon>Bacteria</taxon>
        <taxon>Bacillati</taxon>
        <taxon>Bacillota</taxon>
        <taxon>Bacilli</taxon>
        <taxon>Lactobacillales</taxon>
        <taxon>Carnobacteriaceae</taxon>
        <taxon>Carnobacterium</taxon>
    </lineage>
</organism>
<name>U5SCK6_9LACT</name>
<dbReference type="STRING" id="1266845.Q783_01930"/>
<dbReference type="EMBL" id="CP006812">
    <property type="protein sequence ID" value="AGY82766.1"/>
    <property type="molecule type" value="Genomic_DNA"/>
</dbReference>
<dbReference type="RefSeq" id="WP_023176971.1">
    <property type="nucleotide sequence ID" value="NC_022606.1"/>
</dbReference>
<dbReference type="AlphaFoldDB" id="U5SCK6"/>
<protein>
    <submittedName>
        <fullName evidence="1">Uncharacterized protein</fullName>
    </submittedName>
</protein>
<accession>U5SCK6</accession>
<proteinExistence type="predicted"/>
<dbReference type="KEGG" id="caw:Q783_01930"/>
<sequence>MENLFIKLKNTKVMFSNKERGTADYILGEITVRAFSLVKGDVL</sequence>
<reference evidence="1 2" key="1">
    <citation type="journal article" date="2013" name="Genome Announc.">
        <title>Complete Genome Sequence of Carnobacterium gilichinskyi Strain WN1359T (DSM 27470T).</title>
        <authorList>
            <person name="Leonard M.T."/>
            <person name="Panayotova N."/>
            <person name="Farmerie W.G."/>
            <person name="Triplett E.W."/>
            <person name="Nicholson W.L."/>
        </authorList>
    </citation>
    <scope>NUCLEOTIDE SEQUENCE [LARGE SCALE GENOMIC DNA]</scope>
    <source>
        <strain evidence="1 2">WN1359</strain>
    </source>
</reference>
<dbReference type="HOGENOM" id="CLU_3231269_0_0_9"/>